<feature type="transmembrane region" description="Helical" evidence="2">
    <location>
        <begin position="31"/>
        <end position="54"/>
    </location>
</feature>
<accession>A0A7K0DAN7</accession>
<keyword evidence="2" id="KW-0472">Membrane</keyword>
<reference evidence="3 4" key="1">
    <citation type="submission" date="2019-10" db="EMBL/GenBank/DDBJ databases">
        <title>Nocardia macrotermitis sp. nov. and Nocardia aurantia sp. nov., isolated from the gut of fungus growing-termite Macrotermes natalensis.</title>
        <authorList>
            <person name="Benndorf R."/>
            <person name="Schwitalla J."/>
            <person name="Martin K."/>
            <person name="De Beer W."/>
            <person name="Kaster A.-K."/>
            <person name="Vollmers J."/>
            <person name="Poulsen M."/>
            <person name="Beemelmanns C."/>
        </authorList>
    </citation>
    <scope>NUCLEOTIDE SEQUENCE [LARGE SCALE GENOMIC DNA]</scope>
    <source>
        <strain evidence="3 4">RB20</strain>
    </source>
</reference>
<feature type="transmembrane region" description="Helical" evidence="2">
    <location>
        <begin position="66"/>
        <end position="93"/>
    </location>
</feature>
<dbReference type="RefSeq" id="WP_153413937.1">
    <property type="nucleotide sequence ID" value="NZ_WEGK01000013.1"/>
</dbReference>
<comment type="caution">
    <text evidence="3">The sequence shown here is derived from an EMBL/GenBank/DDBJ whole genome shotgun (WGS) entry which is preliminary data.</text>
</comment>
<gene>
    <name evidence="3" type="ORF">NRB20_54970</name>
</gene>
<keyword evidence="2" id="KW-1133">Transmembrane helix</keyword>
<keyword evidence="4" id="KW-1185">Reference proteome</keyword>
<dbReference type="Proteomes" id="UP000438448">
    <property type="component" value="Unassembled WGS sequence"/>
</dbReference>
<feature type="compositionally biased region" description="Pro residues" evidence="1">
    <location>
        <begin position="251"/>
        <end position="266"/>
    </location>
</feature>
<name>A0A7K0DAN7_9NOCA</name>
<feature type="transmembrane region" description="Helical" evidence="2">
    <location>
        <begin position="133"/>
        <end position="155"/>
    </location>
</feature>
<dbReference type="AlphaFoldDB" id="A0A7K0DAN7"/>
<feature type="transmembrane region" description="Helical" evidence="2">
    <location>
        <begin position="100"/>
        <end position="121"/>
    </location>
</feature>
<dbReference type="EMBL" id="WEGK01000013">
    <property type="protein sequence ID" value="MQY22382.1"/>
    <property type="molecule type" value="Genomic_DNA"/>
</dbReference>
<feature type="region of interest" description="Disordered" evidence="1">
    <location>
        <begin position="214"/>
        <end position="280"/>
    </location>
</feature>
<sequence>MSYSQYPGGYQPYPQGLGGEPSSATAVTAGVLAALGAAGQILGGVVDVVIGVAWPDFGDEVLHNSWFSVYMIGIGVIGLITGGLLAAGAVLVFRRRVAGRIFVVAGCVVTIVAGIGSYILLYGSAGLPGHSVLTGGVGGVVGQVFPVLTAVLALVPSTGRWLAYVPQALPGYAGPGVAPGYPVSQDPFNAAPYGGQHVGQPVAGAAVPYGGQPGSGAVPYGGQPGSGVVPPDSGQPPSASGVAPQASAAGPLPPYSNEPTPFPEVPPLGSADDQWRRQGN</sequence>
<evidence type="ECO:0000313" key="4">
    <source>
        <dbReference type="Proteomes" id="UP000438448"/>
    </source>
</evidence>
<organism evidence="3 4">
    <name type="scientific">Nocardia macrotermitis</name>
    <dbReference type="NCBI Taxonomy" id="2585198"/>
    <lineage>
        <taxon>Bacteria</taxon>
        <taxon>Bacillati</taxon>
        <taxon>Actinomycetota</taxon>
        <taxon>Actinomycetes</taxon>
        <taxon>Mycobacteriales</taxon>
        <taxon>Nocardiaceae</taxon>
        <taxon>Nocardia</taxon>
    </lineage>
</organism>
<evidence type="ECO:0000256" key="2">
    <source>
        <dbReference type="SAM" id="Phobius"/>
    </source>
</evidence>
<dbReference type="OrthoDB" id="4571871at2"/>
<evidence type="ECO:0000313" key="3">
    <source>
        <dbReference type="EMBL" id="MQY22382.1"/>
    </source>
</evidence>
<protein>
    <submittedName>
        <fullName evidence="3">Uncharacterized protein</fullName>
    </submittedName>
</protein>
<evidence type="ECO:0000256" key="1">
    <source>
        <dbReference type="SAM" id="MobiDB-lite"/>
    </source>
</evidence>
<keyword evidence="2" id="KW-0812">Transmembrane</keyword>
<proteinExistence type="predicted"/>